<dbReference type="GO" id="GO:0006412">
    <property type="term" value="P:translation"/>
    <property type="evidence" value="ECO:0007669"/>
    <property type="project" value="InterPro"/>
</dbReference>
<dbReference type="PANTHER" id="PTHR10442">
    <property type="entry name" value="40S RIBOSOMAL PROTEIN S21"/>
    <property type="match status" value="1"/>
</dbReference>
<dbReference type="InterPro" id="IPR038579">
    <property type="entry name" value="Ribosomal_eS21_sf"/>
</dbReference>
<dbReference type="Pfam" id="PF01249">
    <property type="entry name" value="Ribosomal_S21e"/>
    <property type="match status" value="1"/>
</dbReference>
<dbReference type="InterPro" id="IPR001931">
    <property type="entry name" value="Ribosomal_eS21"/>
</dbReference>
<feature type="region of interest" description="Disordered" evidence="4">
    <location>
        <begin position="89"/>
        <end position="200"/>
    </location>
</feature>
<dbReference type="EMBL" id="GDHC01016297">
    <property type="protein sequence ID" value="JAQ02332.1"/>
    <property type="molecule type" value="Transcribed_RNA"/>
</dbReference>
<dbReference type="FunFam" id="3.30.1230.20:FF:000003">
    <property type="entry name" value="40S ribosomal protein S21"/>
    <property type="match status" value="1"/>
</dbReference>
<evidence type="ECO:0000256" key="4">
    <source>
        <dbReference type="SAM" id="MobiDB-lite"/>
    </source>
</evidence>
<dbReference type="EMBL" id="GDHC01003979">
    <property type="protein sequence ID" value="JAQ14650.1"/>
    <property type="molecule type" value="Transcribed_RNA"/>
</dbReference>
<keyword evidence="3" id="KW-0687">Ribonucleoprotein</keyword>
<comment type="similarity">
    <text evidence="1">Belongs to the eukaryotic ribosomal protein eS21 family.</text>
</comment>
<feature type="compositionally biased region" description="Polar residues" evidence="4">
    <location>
        <begin position="133"/>
        <end position="157"/>
    </location>
</feature>
<reference evidence="5" key="2">
    <citation type="submission" date="2014-07" db="EMBL/GenBank/DDBJ databases">
        <authorList>
            <person name="Hull J."/>
        </authorList>
    </citation>
    <scope>NUCLEOTIDE SEQUENCE</scope>
</reference>
<organism evidence="5">
    <name type="scientific">Lygus hesperus</name>
    <name type="common">Western plant bug</name>
    <dbReference type="NCBI Taxonomy" id="30085"/>
    <lineage>
        <taxon>Eukaryota</taxon>
        <taxon>Metazoa</taxon>
        <taxon>Ecdysozoa</taxon>
        <taxon>Arthropoda</taxon>
        <taxon>Hexapoda</taxon>
        <taxon>Insecta</taxon>
        <taxon>Pterygota</taxon>
        <taxon>Neoptera</taxon>
        <taxon>Paraneoptera</taxon>
        <taxon>Hemiptera</taxon>
        <taxon>Heteroptera</taxon>
        <taxon>Panheteroptera</taxon>
        <taxon>Cimicomorpha</taxon>
        <taxon>Miridae</taxon>
        <taxon>Mirini</taxon>
        <taxon>Lygus</taxon>
    </lineage>
</organism>
<reference evidence="7" key="3">
    <citation type="journal article" date="2016" name="Gigascience">
        <title>De novo construction of an expanded transcriptome assembly for the western tarnished plant bug, Lygus hesperus.</title>
        <authorList>
            <person name="Tassone E.E."/>
            <person name="Geib S.M."/>
            <person name="Hall B."/>
            <person name="Fabrick J.A."/>
            <person name="Brent C.S."/>
            <person name="Hull J.J."/>
        </authorList>
    </citation>
    <scope>NUCLEOTIDE SEQUENCE</scope>
</reference>
<sequence>MATIGTFNEEGTNVDLYIPRKCHATNTLITSYDHSAVQIAIANVDANGVIDGTTTTFCIAGYLRAQGESDHAINHLAIDRGIIRIKTARPKKKRTTAAATAAAAKNKKKGLKMKAGATANASRKGQVGRKGTAANTKGGSNRKSGATTATGGSQSNKNSRRQGAKGARPQNAAAGGATKESNQRRGASGQKSQAPRRARA</sequence>
<dbReference type="AlphaFoldDB" id="A0A0A9YWD4"/>
<dbReference type="GO" id="GO:0005840">
    <property type="term" value="C:ribosome"/>
    <property type="evidence" value="ECO:0007669"/>
    <property type="project" value="UniProtKB-KW"/>
</dbReference>
<gene>
    <name evidence="5" type="primary">RPS21_1</name>
    <name evidence="6" type="synonym">RPS21_0</name>
    <name evidence="6" type="ORF">CM83_22669</name>
    <name evidence="5" type="ORF">CM83_22670</name>
    <name evidence="8" type="ORF">g.16188</name>
    <name evidence="7" type="ORF">g.16190</name>
</gene>
<evidence type="ECO:0000256" key="2">
    <source>
        <dbReference type="ARBA" id="ARBA00022980"/>
    </source>
</evidence>
<name>A0A0A9YWD4_LYGHE</name>
<proteinExistence type="inferred from homology"/>
<evidence type="ECO:0000313" key="8">
    <source>
        <dbReference type="EMBL" id="JAQ14650.1"/>
    </source>
</evidence>
<reference evidence="5" key="1">
    <citation type="journal article" date="2014" name="PLoS ONE">
        <title>Transcriptome-Based Identification of ABC Transporters in the Western Tarnished Plant Bug Lygus hesperus.</title>
        <authorList>
            <person name="Hull J.J."/>
            <person name="Chaney K."/>
            <person name="Geib S.M."/>
            <person name="Fabrick J.A."/>
            <person name="Brent C.S."/>
            <person name="Walsh D."/>
            <person name="Lavine L.C."/>
        </authorList>
    </citation>
    <scope>NUCLEOTIDE SEQUENCE</scope>
</reference>
<dbReference type="GO" id="GO:0003735">
    <property type="term" value="F:structural constituent of ribosome"/>
    <property type="evidence" value="ECO:0007669"/>
    <property type="project" value="InterPro"/>
</dbReference>
<evidence type="ECO:0000256" key="3">
    <source>
        <dbReference type="ARBA" id="ARBA00023274"/>
    </source>
</evidence>
<dbReference type="GO" id="GO:1990904">
    <property type="term" value="C:ribonucleoprotein complex"/>
    <property type="evidence" value="ECO:0007669"/>
    <property type="project" value="UniProtKB-KW"/>
</dbReference>
<keyword evidence="2 5" id="KW-0689">Ribosomal protein</keyword>
<dbReference type="EMBL" id="GBHO01007105">
    <property type="protein sequence ID" value="JAG36499.1"/>
    <property type="molecule type" value="Transcribed_RNA"/>
</dbReference>
<evidence type="ECO:0000313" key="5">
    <source>
        <dbReference type="EMBL" id="JAG36499.1"/>
    </source>
</evidence>
<evidence type="ECO:0000313" key="7">
    <source>
        <dbReference type="EMBL" id="JAQ02332.1"/>
    </source>
</evidence>
<evidence type="ECO:0000256" key="1">
    <source>
        <dbReference type="ARBA" id="ARBA00010228"/>
    </source>
</evidence>
<evidence type="ECO:0000313" key="6">
    <source>
        <dbReference type="EMBL" id="JAG36500.1"/>
    </source>
</evidence>
<dbReference type="Gene3D" id="3.30.1230.20">
    <property type="match status" value="1"/>
</dbReference>
<dbReference type="EMBL" id="GBHO01007104">
    <property type="protein sequence ID" value="JAG36500.1"/>
    <property type="molecule type" value="Transcribed_RNA"/>
</dbReference>
<accession>A0A0A9YWD4</accession>
<protein>
    <submittedName>
        <fullName evidence="5">40S ribosomal protein S21</fullName>
    </submittedName>
</protein>